<protein>
    <recommendedName>
        <fullName evidence="3">LCCL domain-containing protein</fullName>
    </recommendedName>
</protein>
<sequence>MAVPPDMTVMNISGKYTMNKALSTNTDEILQLQGVGWFKRKIISAGTLYLNIKHYVDDASIEHIDIEQSLSGLATTNEDRILDWQQRSHEDDVFGIVISKTKRVPLKEIKNDWLRGGWTEDTASFDIVYTDADSDAEKNGIVWNAVQTWGFEYINGEKRHVRHVSFTGSKGEKVQSRLVYDYSELFEAMVVVQS</sequence>
<dbReference type="Proteomes" id="UP000639403">
    <property type="component" value="Unassembled WGS sequence"/>
</dbReference>
<proteinExistence type="predicted"/>
<dbReference type="AlphaFoldDB" id="A0A8H7PC13"/>
<dbReference type="PANTHER" id="PTHR38115">
    <property type="entry name" value="LIPOCALIN-LIKE DOMAIN-CONTAINING PROTEIN"/>
    <property type="match status" value="1"/>
</dbReference>
<comment type="caution">
    <text evidence="1">The sequence shown here is derived from an EMBL/GenBank/DDBJ whole genome shotgun (WGS) entry which is preliminary data.</text>
</comment>
<accession>A0A8H7PC13</accession>
<name>A0A8H7PC13_9APHY</name>
<reference evidence="1" key="1">
    <citation type="submission" date="2020-11" db="EMBL/GenBank/DDBJ databases">
        <authorList>
            <person name="Koelle M."/>
            <person name="Horta M.A.C."/>
            <person name="Nowrousian M."/>
            <person name="Ohm R.A."/>
            <person name="Benz P."/>
            <person name="Pilgard A."/>
        </authorList>
    </citation>
    <scope>NUCLEOTIDE SEQUENCE</scope>
    <source>
        <strain evidence="1">FPRL280</strain>
    </source>
</reference>
<organism evidence="1 2">
    <name type="scientific">Rhodonia placenta</name>
    <dbReference type="NCBI Taxonomy" id="104341"/>
    <lineage>
        <taxon>Eukaryota</taxon>
        <taxon>Fungi</taxon>
        <taxon>Dikarya</taxon>
        <taxon>Basidiomycota</taxon>
        <taxon>Agaricomycotina</taxon>
        <taxon>Agaricomycetes</taxon>
        <taxon>Polyporales</taxon>
        <taxon>Adustoporiaceae</taxon>
        <taxon>Rhodonia</taxon>
    </lineage>
</organism>
<dbReference type="Gene3D" id="2.40.128.20">
    <property type="match status" value="1"/>
</dbReference>
<dbReference type="EMBL" id="JADOXO010000001">
    <property type="protein sequence ID" value="KAF9822079.1"/>
    <property type="molecule type" value="Genomic_DNA"/>
</dbReference>
<dbReference type="InterPro" id="IPR012674">
    <property type="entry name" value="Calycin"/>
</dbReference>
<evidence type="ECO:0008006" key="3">
    <source>
        <dbReference type="Google" id="ProtNLM"/>
    </source>
</evidence>
<reference evidence="1" key="2">
    <citation type="journal article" name="Front. Microbiol.">
        <title>Degradative Capacity of Two Strains of Rhodonia placenta: From Phenotype to Genotype.</title>
        <authorList>
            <person name="Kolle M."/>
            <person name="Horta M.A.C."/>
            <person name="Nowrousian M."/>
            <person name="Ohm R.A."/>
            <person name="Benz J.P."/>
            <person name="Pilgard A."/>
        </authorList>
    </citation>
    <scope>NUCLEOTIDE SEQUENCE</scope>
    <source>
        <strain evidence="1">FPRL280</strain>
    </source>
</reference>
<gene>
    <name evidence="1" type="ORF">IEO21_00073</name>
</gene>
<dbReference type="PANTHER" id="PTHR38115:SF1">
    <property type="entry name" value="LIPOCALIN-LIKE DOMAIN-CONTAINING PROTEIN"/>
    <property type="match status" value="1"/>
</dbReference>
<evidence type="ECO:0000313" key="2">
    <source>
        <dbReference type="Proteomes" id="UP000639403"/>
    </source>
</evidence>
<dbReference type="SUPFAM" id="SSF50814">
    <property type="entry name" value="Lipocalins"/>
    <property type="match status" value="1"/>
</dbReference>
<dbReference type="InterPro" id="IPR053037">
    <property type="entry name" value="Pericyclase_pydY-like"/>
</dbReference>
<evidence type="ECO:0000313" key="1">
    <source>
        <dbReference type="EMBL" id="KAF9822079.1"/>
    </source>
</evidence>